<keyword evidence="2" id="KW-0812">Transmembrane</keyword>
<protein>
    <recommendedName>
        <fullName evidence="8">Guanylate cyclase domain-containing protein</fullName>
    </recommendedName>
</protein>
<keyword evidence="3" id="KW-0547">Nucleotide-binding</keyword>
<feature type="region of interest" description="Disordered" evidence="7">
    <location>
        <begin position="999"/>
        <end position="1096"/>
    </location>
</feature>
<feature type="compositionally biased region" description="Polar residues" evidence="7">
    <location>
        <begin position="241"/>
        <end position="252"/>
    </location>
</feature>
<feature type="region of interest" description="Disordered" evidence="7">
    <location>
        <begin position="1"/>
        <end position="27"/>
    </location>
</feature>
<feature type="region of interest" description="Disordered" evidence="7">
    <location>
        <begin position="387"/>
        <end position="416"/>
    </location>
</feature>
<keyword evidence="4" id="KW-1133">Transmembrane helix</keyword>
<evidence type="ECO:0000313" key="9">
    <source>
        <dbReference type="EMBL" id="KAF5832026.1"/>
    </source>
</evidence>
<dbReference type="PANTHER" id="PTHR11920:SF335">
    <property type="entry name" value="GUANYLATE CYCLASE"/>
    <property type="match status" value="1"/>
</dbReference>
<keyword evidence="10" id="KW-1185">Reference proteome</keyword>
<feature type="compositionally biased region" description="Polar residues" evidence="7">
    <location>
        <begin position="637"/>
        <end position="653"/>
    </location>
</feature>
<dbReference type="SMART" id="SM00044">
    <property type="entry name" value="CYCc"/>
    <property type="match status" value="1"/>
</dbReference>
<dbReference type="InterPro" id="IPR050401">
    <property type="entry name" value="Cyclic_nucleotide_synthase"/>
</dbReference>
<feature type="compositionally biased region" description="Polar residues" evidence="7">
    <location>
        <begin position="536"/>
        <end position="546"/>
    </location>
</feature>
<feature type="region of interest" description="Disordered" evidence="7">
    <location>
        <begin position="881"/>
        <end position="902"/>
    </location>
</feature>
<feature type="compositionally biased region" description="Low complexity" evidence="7">
    <location>
        <begin position="1050"/>
        <end position="1060"/>
    </location>
</feature>
<feature type="region of interest" description="Disordered" evidence="7">
    <location>
        <begin position="241"/>
        <end position="283"/>
    </location>
</feature>
<comment type="caution">
    <text evidence="9">The sequence shown here is derived from an EMBL/GenBank/DDBJ whole genome shotgun (WGS) entry which is preliminary data.</text>
</comment>
<dbReference type="Pfam" id="PF00211">
    <property type="entry name" value="Guanylate_cyc"/>
    <property type="match status" value="1"/>
</dbReference>
<feature type="compositionally biased region" description="Polar residues" evidence="7">
    <location>
        <begin position="9"/>
        <end position="19"/>
    </location>
</feature>
<dbReference type="EMBL" id="MU069903">
    <property type="protein sequence ID" value="KAF5832026.1"/>
    <property type="molecule type" value="Genomic_DNA"/>
</dbReference>
<reference evidence="9" key="1">
    <citation type="submission" date="2017-08" db="EMBL/GenBank/DDBJ databases">
        <authorList>
            <person name="Polle J.E."/>
            <person name="Barry K."/>
            <person name="Cushman J."/>
            <person name="Schmutz J."/>
            <person name="Tran D."/>
            <person name="Hathwaick L.T."/>
            <person name="Yim W.C."/>
            <person name="Jenkins J."/>
            <person name="Mckie-Krisberg Z.M."/>
            <person name="Prochnik S."/>
            <person name="Lindquist E."/>
            <person name="Dockter R.B."/>
            <person name="Adam C."/>
            <person name="Molina H."/>
            <person name="Bunkerborg J."/>
            <person name="Jin E."/>
            <person name="Buchheim M."/>
            <person name="Magnuson J."/>
        </authorList>
    </citation>
    <scope>NUCLEOTIDE SEQUENCE</scope>
    <source>
        <strain evidence="9">CCAP 19/18</strain>
    </source>
</reference>
<evidence type="ECO:0000313" key="10">
    <source>
        <dbReference type="Proteomes" id="UP000815325"/>
    </source>
</evidence>
<feature type="domain" description="Guanylate cyclase" evidence="8">
    <location>
        <begin position="1208"/>
        <end position="1351"/>
    </location>
</feature>
<feature type="region of interest" description="Disordered" evidence="7">
    <location>
        <begin position="907"/>
        <end position="926"/>
    </location>
</feature>
<evidence type="ECO:0000256" key="7">
    <source>
        <dbReference type="SAM" id="MobiDB-lite"/>
    </source>
</evidence>
<dbReference type="CDD" id="cd07302">
    <property type="entry name" value="CHD"/>
    <property type="match status" value="1"/>
</dbReference>
<dbReference type="PANTHER" id="PTHR11920">
    <property type="entry name" value="GUANYLYL CYCLASE"/>
    <property type="match status" value="1"/>
</dbReference>
<name>A0ABQ7GBP4_DUNSA</name>
<evidence type="ECO:0000256" key="2">
    <source>
        <dbReference type="ARBA" id="ARBA00022692"/>
    </source>
</evidence>
<feature type="compositionally biased region" description="Basic and acidic residues" evidence="7">
    <location>
        <begin position="659"/>
        <end position="671"/>
    </location>
</feature>
<evidence type="ECO:0000256" key="6">
    <source>
        <dbReference type="ARBA" id="ARBA00023239"/>
    </source>
</evidence>
<evidence type="ECO:0000256" key="3">
    <source>
        <dbReference type="ARBA" id="ARBA00022741"/>
    </source>
</evidence>
<evidence type="ECO:0000256" key="1">
    <source>
        <dbReference type="ARBA" id="ARBA00004370"/>
    </source>
</evidence>
<dbReference type="Gene3D" id="3.30.70.1230">
    <property type="entry name" value="Nucleotide cyclase"/>
    <property type="match status" value="1"/>
</dbReference>
<keyword evidence="6" id="KW-0456">Lyase</keyword>
<evidence type="ECO:0000256" key="4">
    <source>
        <dbReference type="ARBA" id="ARBA00022989"/>
    </source>
</evidence>
<dbReference type="InterPro" id="IPR001054">
    <property type="entry name" value="A/G_cyclase"/>
</dbReference>
<dbReference type="InterPro" id="IPR029787">
    <property type="entry name" value="Nucleotide_cyclase"/>
</dbReference>
<sequence length="1415" mass="150529">MGNVCGGCNQATEQTSSGSEGHGRGPWDVHYTDSGQLDLQAFVESLEYNGGSSTLQELEAMLGRSPHAIIVARTSKIPVNNGHMPPGKGIKRSPVLTATSMSLYVSKLERLQQVGGSKSANDGSMAQLEALRKKQAAAQTHAYERTCLDLLFANCAAFEVLGAEHVRDWAEVHLKQDPMLMHLLGSIRRTEGSPEVHRHLIPARGDLGGLLQLDIVLCPLHDGIQEIEPVLLIGLKSSEQQGQLSSKPSDSSLHQKHGQPRLDTPPPQTKDPRANNAHQEADKPLGGFLTCQHQHHDLYLTLALLPVAVTLINSSGFIIWQNGRSVALLGLAKPGEKSSKCKLQHLFRHDPDALDNLLMALQEGQGWSCLVRVPWEAPCSASRSINSRGEDCIQGGKPPTSGPQGKDSGMHRSSKPLYHVGDLESKDCLNPHAVNSRHEHCVQPEESCPATLRSGLGPNDSVAAGESLSSATYTPGPDNGAPMAAEGAAGQWSSAVGDPEAPEAGFSFQSSLSGENAKESMPLPHPLNQDVGGDTGSTSASQQRGMSSKGPVRSSGVQSSEPTADRGCHKGTGQGHQEHAEGTVVPGSLPASLLTSSLRSRRHEQLASPSSGLHPALDAASTKGKHRGLSNLGLTPHQRQNLGAAGLNSSDSNVAAAARHADLHTVGERKSAAKCQAKSMEPRGETFKDVPPPNLSASQRLFRRRSLYFVNPQSEQDQDRANSGAQVSSSAFGNSGAFGVPEPANFYFDTIPEGNHSKDSNTGSGSVVQGRAGSGRLRAQGSIAAAAAAAAAAAEQHKPGGGGGDRAAEHRPSMDFNDLLDFEAAEFVDEHKPLQAGAATSCPSCHGPSRSKLLPFPSHLGTSHSQSGPLIEREQLARAATAVNSKRQGGQAHNSCTLPCASQHSTWDPKVPASMDHDKEDPAGPPSTCWHYLDAFTIKGLDGEQLTVLTNQDVTSLVDTSISLKQILDVEHKILEDIFPRHVLESQVAVGAAASLGRSVNGSVHGSMRSSRPPSKGTSNDGWERSLFTPRGIKRGDISPDRTGAPFNTSPPSTYSSAATKDVSTSHRGSPMHSNHPPGHQGSKQANPQTRTRHLSQGSLSILSQSSFDQSMPETLLATMPDQGHCLSETSRSLPCVRRPVQPPRSCGMEKLAAKHFRDNVKDQLAQATASSLVLRHKSSPGTSESAVRSPRAGNVLTGMGRHHENVTVMFADIKQFTNMSRAVSSAEVMHFLHTLFSQFDDLVDALEHLGLYKIETIGDCYMCAAGLLTRGEDGAMVLWDGDGSPVHHLFTLAKQMLEVAGRMEMPASGGQPVVLRIGMHTGPVTSGIAGRKCPRFCLFGDTVNFAARMESTCLPGMIHVSQATWEALGSPDQAADPRWKQTAGVEAKGIGFVQTYLWDRMGHSSGQLNLSYDS</sequence>
<dbReference type="PROSITE" id="PS50125">
    <property type="entry name" value="GUANYLATE_CYCLASE_2"/>
    <property type="match status" value="1"/>
</dbReference>
<comment type="subcellular location">
    <subcellularLocation>
        <location evidence="1">Membrane</location>
    </subcellularLocation>
</comment>
<keyword evidence="5" id="KW-0472">Membrane</keyword>
<evidence type="ECO:0000256" key="5">
    <source>
        <dbReference type="ARBA" id="ARBA00023136"/>
    </source>
</evidence>
<feature type="region of interest" description="Disordered" evidence="7">
    <location>
        <begin position="749"/>
        <end position="774"/>
    </location>
</feature>
<feature type="region of interest" description="Disordered" evidence="7">
    <location>
        <begin position="452"/>
        <end position="697"/>
    </location>
</feature>
<dbReference type="SUPFAM" id="SSF55073">
    <property type="entry name" value="Nucleotide cyclase"/>
    <property type="match status" value="1"/>
</dbReference>
<gene>
    <name evidence="9" type="ORF">DUNSADRAFT_12242</name>
</gene>
<proteinExistence type="predicted"/>
<accession>A0ABQ7GBP4</accession>
<feature type="compositionally biased region" description="Low complexity" evidence="7">
    <location>
        <begin position="588"/>
        <end position="598"/>
    </location>
</feature>
<dbReference type="Proteomes" id="UP000815325">
    <property type="component" value="Unassembled WGS sequence"/>
</dbReference>
<feature type="compositionally biased region" description="Polar residues" evidence="7">
    <location>
        <begin position="999"/>
        <end position="1021"/>
    </location>
</feature>
<evidence type="ECO:0000259" key="8">
    <source>
        <dbReference type="PROSITE" id="PS50125"/>
    </source>
</evidence>
<organism evidence="9 10">
    <name type="scientific">Dunaliella salina</name>
    <name type="common">Green alga</name>
    <name type="synonym">Protococcus salinus</name>
    <dbReference type="NCBI Taxonomy" id="3046"/>
    <lineage>
        <taxon>Eukaryota</taxon>
        <taxon>Viridiplantae</taxon>
        <taxon>Chlorophyta</taxon>
        <taxon>core chlorophytes</taxon>
        <taxon>Chlorophyceae</taxon>
        <taxon>CS clade</taxon>
        <taxon>Chlamydomonadales</taxon>
        <taxon>Dunaliellaceae</taxon>
        <taxon>Dunaliella</taxon>
    </lineage>
</organism>
<feature type="compositionally biased region" description="Polar residues" evidence="7">
    <location>
        <begin position="882"/>
        <end position="902"/>
    </location>
</feature>